<keyword evidence="3" id="KW-0732">Signal</keyword>
<feature type="transmembrane region" description="Helical" evidence="6">
    <location>
        <begin position="31"/>
        <end position="50"/>
    </location>
</feature>
<dbReference type="Gene3D" id="3.90.1720.10">
    <property type="entry name" value="endopeptidase domain like (from Nostoc punctiforme)"/>
    <property type="match status" value="1"/>
</dbReference>
<dbReference type="Pfam" id="PF00877">
    <property type="entry name" value="NLPC_P60"/>
    <property type="match status" value="1"/>
</dbReference>
<keyword evidence="9" id="KW-1185">Reference proteome</keyword>
<comment type="similarity">
    <text evidence="1">Belongs to the peptidase C40 family.</text>
</comment>
<keyword evidence="5" id="KW-0788">Thiol protease</keyword>
<evidence type="ECO:0000256" key="5">
    <source>
        <dbReference type="ARBA" id="ARBA00022807"/>
    </source>
</evidence>
<keyword evidence="4" id="KW-0378">Hydrolase</keyword>
<dbReference type="InterPro" id="IPR052062">
    <property type="entry name" value="Murein_DD/LD_carboxypeptidase"/>
</dbReference>
<reference evidence="8" key="1">
    <citation type="submission" date="2022-11" db="EMBL/GenBank/DDBJ databases">
        <title>Lacinutrix neustonica HL-RS19T sp. nov., isolated from the surface microlayer sample of brackish Lake Shihwa.</title>
        <authorList>
            <person name="Choi J.Y."/>
            <person name="Hwang C.Y."/>
        </authorList>
    </citation>
    <scope>NUCLEOTIDE SEQUENCE</scope>
    <source>
        <strain evidence="8">HL-RS19</strain>
    </source>
</reference>
<evidence type="ECO:0000259" key="7">
    <source>
        <dbReference type="PROSITE" id="PS51935"/>
    </source>
</evidence>
<evidence type="ECO:0000313" key="9">
    <source>
        <dbReference type="Proteomes" id="UP001164705"/>
    </source>
</evidence>
<dbReference type="PANTHER" id="PTHR47360:SF1">
    <property type="entry name" value="ENDOPEPTIDASE NLPC-RELATED"/>
    <property type="match status" value="1"/>
</dbReference>
<dbReference type="InterPro" id="IPR000064">
    <property type="entry name" value="NLP_P60_dom"/>
</dbReference>
<dbReference type="AlphaFoldDB" id="A0A9E8MTW3"/>
<name>A0A9E8MTW3_9FLAO</name>
<dbReference type="InterPro" id="IPR038765">
    <property type="entry name" value="Papain-like_cys_pep_sf"/>
</dbReference>
<dbReference type="GO" id="GO:0006508">
    <property type="term" value="P:proteolysis"/>
    <property type="evidence" value="ECO:0007669"/>
    <property type="project" value="UniProtKB-KW"/>
</dbReference>
<dbReference type="PROSITE" id="PS51935">
    <property type="entry name" value="NLPC_P60"/>
    <property type="match status" value="1"/>
</dbReference>
<dbReference type="EMBL" id="CP113088">
    <property type="protein sequence ID" value="WAC01432.1"/>
    <property type="molecule type" value="Genomic_DNA"/>
</dbReference>
<evidence type="ECO:0000313" key="8">
    <source>
        <dbReference type="EMBL" id="WAC01432.1"/>
    </source>
</evidence>
<accession>A0A9E8MTW3</accession>
<gene>
    <name evidence="8" type="ORF">N7U66_15515</name>
</gene>
<feature type="transmembrane region" description="Helical" evidence="6">
    <location>
        <begin position="57"/>
        <end position="75"/>
    </location>
</feature>
<dbReference type="SUPFAM" id="SSF54001">
    <property type="entry name" value="Cysteine proteinases"/>
    <property type="match status" value="1"/>
</dbReference>
<evidence type="ECO:0000256" key="2">
    <source>
        <dbReference type="ARBA" id="ARBA00022670"/>
    </source>
</evidence>
<dbReference type="RefSeq" id="WP_267676045.1">
    <property type="nucleotide sequence ID" value="NZ_CP113088.1"/>
</dbReference>
<dbReference type="Proteomes" id="UP001164705">
    <property type="component" value="Chromosome"/>
</dbReference>
<feature type="transmembrane region" description="Helical" evidence="6">
    <location>
        <begin position="7"/>
        <end position="25"/>
    </location>
</feature>
<dbReference type="KEGG" id="lnu:N7U66_15515"/>
<evidence type="ECO:0000256" key="3">
    <source>
        <dbReference type="ARBA" id="ARBA00022729"/>
    </source>
</evidence>
<sequence length="212" mass="24142">MKLPKFTSIELLACFVLGILMAYFFAIPTAISLYTAVFHVIALSTIFYFYKQKRLKPFWYTVFSFLSILFINSITTRLNSERETALITLAIIHNAENYEGTQYKYGGTTKKGMDCSGLIRTIFKEENIALPRASSAMAQTGEWIAIEEVKAGDLLFFRTRSNTSRVNHVGLVTCTENDAIEFIHSTTSQGVITSKLSEKYWYFAFVQARRVL</sequence>
<evidence type="ECO:0000256" key="1">
    <source>
        <dbReference type="ARBA" id="ARBA00007074"/>
    </source>
</evidence>
<keyword evidence="2" id="KW-0645">Protease</keyword>
<evidence type="ECO:0000256" key="6">
    <source>
        <dbReference type="SAM" id="Phobius"/>
    </source>
</evidence>
<dbReference type="PANTHER" id="PTHR47360">
    <property type="entry name" value="MUREIN DD-ENDOPEPTIDASE MEPS/MUREIN LD-CARBOXYPEPTIDASE"/>
    <property type="match status" value="1"/>
</dbReference>
<keyword evidence="6" id="KW-0812">Transmembrane</keyword>
<proteinExistence type="inferred from homology"/>
<organism evidence="8 9">
    <name type="scientific">Lacinutrix neustonica</name>
    <dbReference type="NCBI Taxonomy" id="2980107"/>
    <lineage>
        <taxon>Bacteria</taxon>
        <taxon>Pseudomonadati</taxon>
        <taxon>Bacteroidota</taxon>
        <taxon>Flavobacteriia</taxon>
        <taxon>Flavobacteriales</taxon>
        <taxon>Flavobacteriaceae</taxon>
        <taxon>Lacinutrix</taxon>
    </lineage>
</organism>
<feature type="domain" description="NlpC/P60" evidence="7">
    <location>
        <begin position="85"/>
        <end position="212"/>
    </location>
</feature>
<keyword evidence="6" id="KW-0472">Membrane</keyword>
<evidence type="ECO:0000256" key="4">
    <source>
        <dbReference type="ARBA" id="ARBA00022801"/>
    </source>
</evidence>
<protein>
    <submittedName>
        <fullName evidence="8">C40 family peptidase</fullName>
    </submittedName>
</protein>
<dbReference type="GO" id="GO:0008234">
    <property type="term" value="F:cysteine-type peptidase activity"/>
    <property type="evidence" value="ECO:0007669"/>
    <property type="project" value="UniProtKB-KW"/>
</dbReference>
<keyword evidence="6" id="KW-1133">Transmembrane helix</keyword>